<dbReference type="SUPFAM" id="SSF48173">
    <property type="entry name" value="Cryptochrome/photolyase FAD-binding domain"/>
    <property type="match status" value="1"/>
</dbReference>
<dbReference type="Gene3D" id="3.40.50.620">
    <property type="entry name" value="HUPs"/>
    <property type="match status" value="1"/>
</dbReference>
<feature type="binding site" evidence="8">
    <location>
        <position position="222"/>
    </location>
    <ligand>
        <name>FAD</name>
        <dbReference type="ChEBI" id="CHEBI:57692"/>
    </ligand>
</feature>
<dbReference type="Gene3D" id="1.10.579.10">
    <property type="entry name" value="DNA Cyclobutane Dipyrimidine Photolyase, subunit A, domain 3"/>
    <property type="match status" value="1"/>
</dbReference>
<evidence type="ECO:0000256" key="8">
    <source>
        <dbReference type="PIRSR" id="PIRSR602081-1"/>
    </source>
</evidence>
<dbReference type="InterPro" id="IPR005101">
    <property type="entry name" value="Cryptochr/Photolyase_FAD-bd"/>
</dbReference>
<dbReference type="GO" id="GO:0000719">
    <property type="term" value="P:photoreactive repair"/>
    <property type="evidence" value="ECO:0007669"/>
    <property type="project" value="UniProtKB-ARBA"/>
</dbReference>
<dbReference type="PROSITE" id="PS00394">
    <property type="entry name" value="DNA_PHOTOLYASES_1_1"/>
    <property type="match status" value="1"/>
</dbReference>
<comment type="similarity">
    <text evidence="10">Belongs to the DNA photolyase family.</text>
</comment>
<keyword evidence="5 8" id="KW-0274">FAD</keyword>
<evidence type="ECO:0000256" key="3">
    <source>
        <dbReference type="ARBA" id="ARBA00014046"/>
    </source>
</evidence>
<feature type="site" description="Electron transfer via tryptophanyl radical" evidence="9">
    <location>
        <position position="308"/>
    </location>
</feature>
<dbReference type="SUPFAM" id="SSF52425">
    <property type="entry name" value="Cryptochrome/photolyase, N-terminal domain"/>
    <property type="match status" value="1"/>
</dbReference>
<feature type="binding site" evidence="8">
    <location>
        <position position="274"/>
    </location>
    <ligand>
        <name>FAD</name>
        <dbReference type="ChEBI" id="CHEBI:57692"/>
    </ligand>
</feature>
<protein>
    <recommendedName>
        <fullName evidence="3">Deoxyribodipyrimidine photo-lyase</fullName>
        <ecNumber evidence="2">4.1.99.3</ecNumber>
    </recommendedName>
</protein>
<feature type="site" description="Electron transfer via tryptophanyl radical" evidence="9">
    <location>
        <position position="384"/>
    </location>
</feature>
<dbReference type="Gene3D" id="1.25.40.80">
    <property type="match status" value="1"/>
</dbReference>
<dbReference type="PANTHER" id="PTHR11455:SF9">
    <property type="entry name" value="CRYPTOCHROME CIRCADIAN CLOCK 5 ISOFORM X1"/>
    <property type="match status" value="1"/>
</dbReference>
<accession>A0ABD4WZB8</accession>
<dbReference type="EC" id="4.1.99.3" evidence="2"/>
<dbReference type="InterPro" id="IPR036134">
    <property type="entry name" value="Crypto/Photolyase_FAD-like_sf"/>
</dbReference>
<comment type="cofactor">
    <cofactor evidence="1">
        <name>(6R)-5,10-methylene-5,6,7,8-tetrahydrofolate</name>
        <dbReference type="ChEBI" id="CHEBI:15636"/>
    </cofactor>
</comment>
<sequence length="476" mass="55282">MMNKTIIVWIRKDFRLVDNPALFHAAKEGMVVPVYIHDDYEESSMGSASKWWLHHALNDFKTSIKKIEGTLIVQKGNPKDVLQKLLHETNAQDIYWNRRYEPHALKRDKELQAFFSEQQINIRTFEGFLLHEPWKITKENGDPYKVFTAYYKASQKHSVSSAVKKVTSIQASSKPVESLSVSDLDLLPSIPWDETIKSTWEATEKGAIDVFKTFLKNKLLHYEKGRDFPAEALNSFLSPYLATGQLSARVLYHYLRTKAEKVGSDAFEQQAEMFIRQLIWRDFAYQLLYHFPHTTTEPLNEKFKQFQWADGNEELQAWKNGKTGYPLVDAGMRELWETGFMHNRVRMVAASFLVKHLLIHWKHGANWFFDTLVDADLANNTMGWQWVAGSGADAAPYFRIFNPITQSEKFDKEGEYIKKWLPELKDIPSSYIHKPWEAPADVLEKANATLNKTYPAPIVDHKAARERALEHYQHIK</sequence>
<organism evidence="12 13">
    <name type="scientific">Priestia megaterium</name>
    <name type="common">Bacillus megaterium</name>
    <dbReference type="NCBI Taxonomy" id="1404"/>
    <lineage>
        <taxon>Bacteria</taxon>
        <taxon>Bacillati</taxon>
        <taxon>Bacillota</taxon>
        <taxon>Bacilli</taxon>
        <taxon>Bacillales</taxon>
        <taxon>Bacillaceae</taxon>
        <taxon>Priestia</taxon>
    </lineage>
</organism>
<evidence type="ECO:0000256" key="7">
    <source>
        <dbReference type="ARBA" id="ARBA00033999"/>
    </source>
</evidence>
<dbReference type="Proteomes" id="UP001213771">
    <property type="component" value="Unassembled WGS sequence"/>
</dbReference>
<evidence type="ECO:0000256" key="1">
    <source>
        <dbReference type="ARBA" id="ARBA00001932"/>
    </source>
</evidence>
<evidence type="ECO:0000256" key="10">
    <source>
        <dbReference type="RuleBase" id="RU004182"/>
    </source>
</evidence>
<keyword evidence="4 8" id="KW-0285">Flavoprotein</keyword>
<evidence type="ECO:0000256" key="5">
    <source>
        <dbReference type="ARBA" id="ARBA00022827"/>
    </source>
</evidence>
<dbReference type="PROSITE" id="PS51645">
    <property type="entry name" value="PHR_CRY_ALPHA_BETA"/>
    <property type="match status" value="1"/>
</dbReference>
<gene>
    <name evidence="12" type="ORF">PVE99_24505</name>
</gene>
<dbReference type="InterPro" id="IPR002081">
    <property type="entry name" value="Cryptochrome/DNA_photolyase_1"/>
</dbReference>
<dbReference type="InterPro" id="IPR036155">
    <property type="entry name" value="Crypto/Photolyase_N_sf"/>
</dbReference>
<dbReference type="PRINTS" id="PR00147">
    <property type="entry name" value="DNAPHOTLYASE"/>
</dbReference>
<evidence type="ECO:0000256" key="2">
    <source>
        <dbReference type="ARBA" id="ARBA00013149"/>
    </source>
</evidence>
<comment type="catalytic activity">
    <reaction evidence="7">
        <text>cyclobutadipyrimidine (in DNA) = 2 pyrimidine residues (in DNA).</text>
        <dbReference type="EC" id="4.1.99.3"/>
    </reaction>
</comment>
<evidence type="ECO:0000259" key="11">
    <source>
        <dbReference type="PROSITE" id="PS51645"/>
    </source>
</evidence>
<dbReference type="FunFam" id="1.10.579.10:FF:000003">
    <property type="entry name" value="Deoxyribodipyrimidine photo-lyase"/>
    <property type="match status" value="1"/>
</dbReference>
<comment type="caution">
    <text evidence="12">The sequence shown here is derived from an EMBL/GenBank/DDBJ whole genome shotgun (WGS) entry which is preliminary data.</text>
</comment>
<dbReference type="Pfam" id="PF00875">
    <property type="entry name" value="DNA_photolyase"/>
    <property type="match status" value="1"/>
</dbReference>
<evidence type="ECO:0000256" key="6">
    <source>
        <dbReference type="ARBA" id="ARBA00022991"/>
    </source>
</evidence>
<dbReference type="AlphaFoldDB" id="A0ABD4WZB8"/>
<dbReference type="PROSITE" id="PS00691">
    <property type="entry name" value="DNA_PHOTOLYASES_1_2"/>
    <property type="match status" value="1"/>
</dbReference>
<evidence type="ECO:0000256" key="4">
    <source>
        <dbReference type="ARBA" id="ARBA00022630"/>
    </source>
</evidence>
<proteinExistence type="inferred from homology"/>
<comment type="cofactor">
    <cofactor evidence="8">
        <name>FAD</name>
        <dbReference type="ChEBI" id="CHEBI:57692"/>
    </cofactor>
    <text evidence="8">Binds 1 FAD per subunit.</text>
</comment>
<reference evidence="12 13" key="1">
    <citation type="submission" date="2023-02" db="EMBL/GenBank/DDBJ databases">
        <authorList>
            <person name="Olszewska D."/>
        </authorList>
    </citation>
    <scope>NUCLEOTIDE SEQUENCE [LARGE SCALE GENOMIC DNA]</scope>
    <source>
        <strain evidence="12 13">FDU301</strain>
    </source>
</reference>
<dbReference type="Pfam" id="PF03441">
    <property type="entry name" value="FAD_binding_7"/>
    <property type="match status" value="1"/>
</dbReference>
<evidence type="ECO:0000256" key="9">
    <source>
        <dbReference type="PIRSR" id="PIRSR602081-2"/>
    </source>
</evidence>
<dbReference type="GO" id="GO:0003904">
    <property type="term" value="F:deoxyribodipyrimidine photo-lyase activity"/>
    <property type="evidence" value="ECO:0007669"/>
    <property type="project" value="UniProtKB-EC"/>
</dbReference>
<name>A0ABD4WZB8_PRIMG</name>
<evidence type="ECO:0000313" key="13">
    <source>
        <dbReference type="Proteomes" id="UP001213771"/>
    </source>
</evidence>
<feature type="domain" description="Photolyase/cryptochrome alpha/beta" evidence="11">
    <location>
        <begin position="4"/>
        <end position="130"/>
    </location>
</feature>
<dbReference type="InterPro" id="IPR018394">
    <property type="entry name" value="DNA_photolyase_1_CS_C"/>
</dbReference>
<feature type="binding site" evidence="8">
    <location>
        <begin position="374"/>
        <end position="376"/>
    </location>
    <ligand>
        <name>FAD</name>
        <dbReference type="ChEBI" id="CHEBI:57692"/>
    </ligand>
</feature>
<feature type="site" description="Electron transfer via tryptophanyl radical" evidence="9">
    <location>
        <position position="361"/>
    </location>
</feature>
<evidence type="ECO:0000313" key="12">
    <source>
        <dbReference type="EMBL" id="MDD9785531.1"/>
    </source>
</evidence>
<dbReference type="InterPro" id="IPR014729">
    <property type="entry name" value="Rossmann-like_a/b/a_fold"/>
</dbReference>
<dbReference type="EMBL" id="JARAOX010000209">
    <property type="protein sequence ID" value="MDD9785531.1"/>
    <property type="molecule type" value="Genomic_DNA"/>
</dbReference>
<keyword evidence="6 10" id="KW-0157">Chromophore</keyword>
<dbReference type="PANTHER" id="PTHR11455">
    <property type="entry name" value="CRYPTOCHROME"/>
    <property type="match status" value="1"/>
</dbReference>
<dbReference type="InterPro" id="IPR006050">
    <property type="entry name" value="DNA_photolyase_N"/>
</dbReference>